<accession>A0ACB9L5P4</accession>
<evidence type="ECO:0000313" key="2">
    <source>
        <dbReference type="Proteomes" id="UP001057402"/>
    </source>
</evidence>
<evidence type="ECO:0000313" key="1">
    <source>
        <dbReference type="EMBL" id="KAI4304893.1"/>
    </source>
</evidence>
<keyword evidence="2" id="KW-1185">Reference proteome</keyword>
<dbReference type="EMBL" id="CM042891">
    <property type="protein sequence ID" value="KAI4304893.1"/>
    <property type="molecule type" value="Genomic_DNA"/>
</dbReference>
<name>A0ACB9L5P4_9MYRT</name>
<reference evidence="2" key="1">
    <citation type="journal article" date="2023" name="Front. Plant Sci.">
        <title>Chromosomal-level genome assembly of Melastoma candidum provides insights into trichome evolution.</title>
        <authorList>
            <person name="Zhong Y."/>
            <person name="Wu W."/>
            <person name="Sun C."/>
            <person name="Zou P."/>
            <person name="Liu Y."/>
            <person name="Dai S."/>
            <person name="Zhou R."/>
        </authorList>
    </citation>
    <scope>NUCLEOTIDE SEQUENCE [LARGE SCALE GENOMIC DNA]</scope>
</reference>
<organism evidence="1 2">
    <name type="scientific">Melastoma candidum</name>
    <dbReference type="NCBI Taxonomy" id="119954"/>
    <lineage>
        <taxon>Eukaryota</taxon>
        <taxon>Viridiplantae</taxon>
        <taxon>Streptophyta</taxon>
        <taxon>Embryophyta</taxon>
        <taxon>Tracheophyta</taxon>
        <taxon>Spermatophyta</taxon>
        <taxon>Magnoliopsida</taxon>
        <taxon>eudicotyledons</taxon>
        <taxon>Gunneridae</taxon>
        <taxon>Pentapetalae</taxon>
        <taxon>rosids</taxon>
        <taxon>malvids</taxon>
        <taxon>Myrtales</taxon>
        <taxon>Melastomataceae</taxon>
        <taxon>Melastomatoideae</taxon>
        <taxon>Melastomateae</taxon>
        <taxon>Melastoma</taxon>
    </lineage>
</organism>
<gene>
    <name evidence="1" type="ORF">MLD38_040352</name>
</gene>
<proteinExistence type="predicted"/>
<protein>
    <submittedName>
        <fullName evidence="1">Uncharacterized protein</fullName>
    </submittedName>
</protein>
<comment type="caution">
    <text evidence="1">The sequence shown here is derived from an EMBL/GenBank/DDBJ whole genome shotgun (WGS) entry which is preliminary data.</text>
</comment>
<sequence length="311" mass="34709">MDRTRLPRTKGGGSGQWLWTGPAHFTATEKHARCPSPSSMAAITEALRARVRAVQTQRTLPPHSLGVGLGHPAELGGTLGSGFFRLSLRGLEAGALYEEYIDLTEMPHRTGILPLPQFDNPKEYIAKLLQISSTSVLGLFNSQGDNNINGIIDLQMLPYNPRMVEGQGSARAFILLFVGIVLYPQNEKTINKRAVYITKAILEGAPFLPNLIGETNFSLTNIMREAKQGVRNHRMTFCPALLQLGLTPRTRSSPQQLFKPISLDDRVVKTALQRVIAHISRIWMTLTEKVYELPPEPEEDDRSAQSQRFWR</sequence>
<dbReference type="Proteomes" id="UP001057402">
    <property type="component" value="Chromosome 12"/>
</dbReference>